<proteinExistence type="predicted"/>
<name>C6BB49_RHILS</name>
<dbReference type="Gene3D" id="3.30.1380.10">
    <property type="match status" value="1"/>
</dbReference>
<dbReference type="EMBL" id="CP001627">
    <property type="protein sequence ID" value="ACS61307.1"/>
    <property type="molecule type" value="Genomic_DNA"/>
</dbReference>
<protein>
    <submittedName>
        <fullName evidence="2">Peptidase M15A</fullName>
    </submittedName>
</protein>
<evidence type="ECO:0000313" key="2">
    <source>
        <dbReference type="EMBL" id="ACS61307.1"/>
    </source>
</evidence>
<dbReference type="Pfam" id="PF08291">
    <property type="entry name" value="Peptidase_M15_3"/>
    <property type="match status" value="1"/>
</dbReference>
<dbReference type="SUPFAM" id="SSF55166">
    <property type="entry name" value="Hedgehog/DD-peptidase"/>
    <property type="match status" value="1"/>
</dbReference>
<evidence type="ECO:0000313" key="3">
    <source>
        <dbReference type="Proteomes" id="UP000002256"/>
    </source>
</evidence>
<dbReference type="OrthoDB" id="482757at2"/>
<dbReference type="InterPro" id="IPR013230">
    <property type="entry name" value="Peptidase_M15A_C"/>
</dbReference>
<geneLocation type="plasmid" evidence="2 3">
    <name>pR132505</name>
</geneLocation>
<keyword evidence="2" id="KW-0614">Plasmid</keyword>
<reference evidence="2 3" key="1">
    <citation type="journal article" date="2010" name="Stand. Genomic Sci.">
        <title>Complete genome sequence of Rhizobium leguminosarum bv. trifolii strain WSM1325, an effective microsymbiont of annual Mediterranean clovers.</title>
        <authorList>
            <person name="Reeve W."/>
            <person name="O'Hara G."/>
            <person name="Chain P."/>
            <person name="Ardley J."/>
            <person name="Brau L."/>
            <person name="Nandesena K."/>
            <person name="Tiwari R."/>
            <person name="Copeland A."/>
            <person name="Nolan M."/>
            <person name="Han C."/>
            <person name="Brettin T."/>
            <person name="Land M."/>
            <person name="Ovchinikova G."/>
            <person name="Ivanova N."/>
            <person name="Mavromatis K."/>
            <person name="Markowitz V."/>
            <person name="Kyrpides N."/>
            <person name="Melino V."/>
            <person name="Denton M."/>
            <person name="Yates R."/>
            <person name="Howieson J."/>
        </authorList>
    </citation>
    <scope>NUCLEOTIDE SEQUENCE [LARGE SCALE GENOMIC DNA]</scope>
    <source>
        <strain evidence="3">WSM1325</strain>
        <plasmid evidence="3">Plasmid pR132505</plasmid>
    </source>
</reference>
<feature type="domain" description="Peptidase M15A C-terminal" evidence="1">
    <location>
        <begin position="387"/>
        <end position="505"/>
    </location>
</feature>
<evidence type="ECO:0000259" key="1">
    <source>
        <dbReference type="Pfam" id="PF08291"/>
    </source>
</evidence>
<accession>C6BB49</accession>
<dbReference type="InterPro" id="IPR009045">
    <property type="entry name" value="Zn_M74/Hedgehog-like"/>
</dbReference>
<gene>
    <name evidence="2" type="ordered locus">Rleg_6567</name>
</gene>
<sequence length="513" mass="57002">MATDASIVATQLWNEFLTAESEADREAIRPAAIEAVEGALDEEITEFRQGTFKILALSTKLSQAIENIGSASAKERLVAIQERLSEIASAVHDKEGMRTTWQTNEEFEEVFDDEKDVPPATDFDVIPVGAPVNGDLSTVVLSTSRQFGDLADEYITLFRKARYRDAAAEKAAKDFAKTAFGNKSRYQEVGQQLRIPWWFIAGVHLLEASFNFSTHLHNGDRLTARTFRVPAGRPKNGTPPFTWEQSAIDALKFEDLDNLQDWSLARALYRWEAFNGFGYRSRRIATPYLWSFSNNYSKGKYIGDGVFSPTAVSKQCGAAAFLKALVGLGHVSLEIGITTEGDGEATESDPASAEEVVDQDKPNIDGVISGNVDFKTFFDTNLPDVKHFQWHEFLVKGSRNATSGLNTDPPMALWSNILQVARILDRFREEIGHSVVLTSVYRSPAYNATLPGAAKSSQHMQFKAVDFKVVGAGTPRDWAKIIRSYRSQKMFEGGVGVYDTFVHVDTRGHNVDW</sequence>
<dbReference type="HOGENOM" id="CLU_530883_0_0_5"/>
<organism evidence="2 3">
    <name type="scientific">Rhizobium leguminosarum bv. trifolii (strain WSM1325)</name>
    <dbReference type="NCBI Taxonomy" id="395491"/>
    <lineage>
        <taxon>Bacteria</taxon>
        <taxon>Pseudomonadati</taxon>
        <taxon>Pseudomonadota</taxon>
        <taxon>Alphaproteobacteria</taxon>
        <taxon>Hyphomicrobiales</taxon>
        <taxon>Rhizobiaceae</taxon>
        <taxon>Rhizobium/Agrobacterium group</taxon>
        <taxon>Rhizobium</taxon>
    </lineage>
</organism>
<dbReference type="Proteomes" id="UP000002256">
    <property type="component" value="Plasmid pR132505"/>
</dbReference>
<dbReference type="KEGG" id="rlg:Rleg_6567"/>
<dbReference type="AlphaFoldDB" id="C6BB49"/>